<keyword evidence="3 7" id="KW-1134">Transmembrane beta strand</keyword>
<organism evidence="10 11">
    <name type="scientific">Helicobacter trogontum</name>
    <dbReference type="NCBI Taxonomy" id="50960"/>
    <lineage>
        <taxon>Bacteria</taxon>
        <taxon>Pseudomonadati</taxon>
        <taxon>Campylobacterota</taxon>
        <taxon>Epsilonproteobacteria</taxon>
        <taxon>Campylobacterales</taxon>
        <taxon>Helicobacteraceae</taxon>
        <taxon>Helicobacter</taxon>
    </lineage>
</organism>
<evidence type="ECO:0000256" key="7">
    <source>
        <dbReference type="PROSITE-ProRule" id="PRU01360"/>
    </source>
</evidence>
<evidence type="ECO:0000313" key="10">
    <source>
        <dbReference type="EMBL" id="GAB0173269.1"/>
    </source>
</evidence>
<keyword evidence="11" id="KW-1185">Reference proteome</keyword>
<comment type="subcellular location">
    <subcellularLocation>
        <location evidence="1 7">Cell outer membrane</location>
        <topology evidence="1 7">Multi-pass membrane protein</topology>
    </subcellularLocation>
</comment>
<gene>
    <name evidence="10" type="ORF">NHP164001_12870</name>
</gene>
<dbReference type="RefSeq" id="WP_369607489.1">
    <property type="nucleotide sequence ID" value="NZ_BAAFHN010000029.1"/>
</dbReference>
<accession>A0ABQ0D4J8</accession>
<name>A0ABQ0D4J8_9HELI</name>
<comment type="caution">
    <text evidence="10">The sequence shown here is derived from an EMBL/GenBank/DDBJ whole genome shotgun (WGS) entry which is preliminary data.</text>
</comment>
<evidence type="ECO:0000256" key="5">
    <source>
        <dbReference type="ARBA" id="ARBA00023136"/>
    </source>
</evidence>
<sequence>MTKVIRVLPMIFCIVYGQTTTTDSDNQSLQMQTQDTQTKHTSIQERAVLSPVVAVSEWKRDSLPSPSNIELHGKDTLLHNGDVAKSILFIPGFSMTRKGGGGSEIYFRSQGASRLPIFLNGGTLNGACGGRMDTTITYVFPENYNRINIYKGPQDVRYGALIAGGILFERDITRLKNLSFHAEASGLYGSFNRLDINANVIVGNKYGSLQAIVSHYSADDYKAGGNKSVHSAYNRESISLIGTITPTENAAIELDVDIGRGFASYADRGMDARTFDRMSYNLKYQQHFNETFDLLDIRAWYNDIDHIMDNFSHRSVAGNMGSGMGGMMGSYMLSNPKRLSIGGRVEGRFYLNDIIELYVGTNYNNDAHASNKSRMFTGANPNEVNAKLNTPYKPDFIFENAGVFTQGAYLPDSSFAIFFGARYDYMTTLHKSTIRLHNHLFSAFSRYEQYLGNATMYAGLGVAQRAPDVWERSSVGGMNLLSETNIQLDTGIVYKHRNYNAKISLFASYMPNYIALYYGSNTSVFNTNALLFGGEIEGEYIFLDSIHLYGSLAYTYGQNLTTYSNANALLNAGSPLPQIAPLQGQFSIFYDDNNWLLRFDVLFNAAQYRYALNFGNIVGKDFGASKAFATLNLYGGYTFKNITLLAGIDNITDTLYAYHLSKYGSDAILGVAPTDRIYEPGRSIWAKLKVTF</sequence>
<dbReference type="SUPFAM" id="SSF56935">
    <property type="entry name" value="Porins"/>
    <property type="match status" value="1"/>
</dbReference>
<dbReference type="InterPro" id="IPR012910">
    <property type="entry name" value="Plug_dom"/>
</dbReference>
<dbReference type="Pfam" id="PF07715">
    <property type="entry name" value="Plug"/>
    <property type="match status" value="1"/>
</dbReference>
<keyword evidence="2 7" id="KW-0813">Transport</keyword>
<keyword evidence="10" id="KW-0675">Receptor</keyword>
<feature type="compositionally biased region" description="Polar residues" evidence="8">
    <location>
        <begin position="23"/>
        <end position="41"/>
    </location>
</feature>
<dbReference type="InterPro" id="IPR036942">
    <property type="entry name" value="Beta-barrel_TonB_sf"/>
</dbReference>
<reference evidence="10 11" key="1">
    <citation type="submission" date="2024-06" db="EMBL/GenBank/DDBJ databases">
        <title>Draft genome sequence of Helicobacter trogontum NHP16-4001.</title>
        <authorList>
            <person name="Rimbara E."/>
            <person name="Suzuki M."/>
        </authorList>
    </citation>
    <scope>NUCLEOTIDE SEQUENCE [LARGE SCALE GENOMIC DNA]</scope>
    <source>
        <strain evidence="10 11">NHP16-4001</strain>
    </source>
</reference>
<dbReference type="PANTHER" id="PTHR30069:SF49">
    <property type="entry name" value="OUTER MEMBRANE PROTEIN C"/>
    <property type="match status" value="1"/>
</dbReference>
<keyword evidence="5 7" id="KW-0472">Membrane</keyword>
<evidence type="ECO:0000259" key="9">
    <source>
        <dbReference type="Pfam" id="PF07715"/>
    </source>
</evidence>
<feature type="domain" description="TonB-dependent receptor plug" evidence="9">
    <location>
        <begin position="81"/>
        <end position="166"/>
    </location>
</feature>
<proteinExistence type="inferred from homology"/>
<dbReference type="PROSITE" id="PS52016">
    <property type="entry name" value="TONB_DEPENDENT_REC_3"/>
    <property type="match status" value="1"/>
</dbReference>
<keyword evidence="4 7" id="KW-0812">Transmembrane</keyword>
<protein>
    <submittedName>
        <fullName evidence="10">TonB-dependent copper receptor</fullName>
    </submittedName>
</protein>
<evidence type="ECO:0000313" key="11">
    <source>
        <dbReference type="Proteomes" id="UP001562457"/>
    </source>
</evidence>
<dbReference type="InterPro" id="IPR039426">
    <property type="entry name" value="TonB-dep_rcpt-like"/>
</dbReference>
<dbReference type="Proteomes" id="UP001562457">
    <property type="component" value="Unassembled WGS sequence"/>
</dbReference>
<evidence type="ECO:0000256" key="1">
    <source>
        <dbReference type="ARBA" id="ARBA00004571"/>
    </source>
</evidence>
<evidence type="ECO:0000256" key="2">
    <source>
        <dbReference type="ARBA" id="ARBA00022448"/>
    </source>
</evidence>
<evidence type="ECO:0000256" key="8">
    <source>
        <dbReference type="SAM" id="MobiDB-lite"/>
    </source>
</evidence>
<dbReference type="InterPro" id="IPR037066">
    <property type="entry name" value="Plug_dom_sf"/>
</dbReference>
<dbReference type="PANTHER" id="PTHR30069">
    <property type="entry name" value="TONB-DEPENDENT OUTER MEMBRANE RECEPTOR"/>
    <property type="match status" value="1"/>
</dbReference>
<dbReference type="EMBL" id="BAAFHN010000029">
    <property type="protein sequence ID" value="GAB0173269.1"/>
    <property type="molecule type" value="Genomic_DNA"/>
</dbReference>
<dbReference type="Gene3D" id="2.170.130.10">
    <property type="entry name" value="TonB-dependent receptor, plug domain"/>
    <property type="match status" value="1"/>
</dbReference>
<evidence type="ECO:0000256" key="6">
    <source>
        <dbReference type="ARBA" id="ARBA00023237"/>
    </source>
</evidence>
<dbReference type="Gene3D" id="2.40.170.20">
    <property type="entry name" value="TonB-dependent receptor, beta-barrel domain"/>
    <property type="match status" value="1"/>
</dbReference>
<feature type="region of interest" description="Disordered" evidence="8">
    <location>
        <begin position="23"/>
        <end position="42"/>
    </location>
</feature>
<evidence type="ECO:0000256" key="3">
    <source>
        <dbReference type="ARBA" id="ARBA00022452"/>
    </source>
</evidence>
<comment type="similarity">
    <text evidence="7">Belongs to the TonB-dependent receptor family.</text>
</comment>
<evidence type="ECO:0000256" key="4">
    <source>
        <dbReference type="ARBA" id="ARBA00022692"/>
    </source>
</evidence>
<keyword evidence="6 7" id="KW-0998">Cell outer membrane</keyword>